<evidence type="ECO:0000256" key="2">
    <source>
        <dbReference type="SAM" id="MobiDB-lite"/>
    </source>
</evidence>
<evidence type="ECO:0000313" key="4">
    <source>
        <dbReference type="Proteomes" id="UP000680865"/>
    </source>
</evidence>
<evidence type="ECO:0000313" key="3">
    <source>
        <dbReference type="EMBL" id="GIM84202.1"/>
    </source>
</evidence>
<dbReference type="InterPro" id="IPR023606">
    <property type="entry name" value="CoA-Trfase_III_dom_1_sf"/>
</dbReference>
<dbReference type="PANTHER" id="PTHR48207:SF3">
    <property type="entry name" value="SUCCINATE--HYDROXYMETHYLGLUTARATE COA-TRANSFERASE"/>
    <property type="match status" value="1"/>
</dbReference>
<accession>A0A919VX77</accession>
<reference evidence="3" key="1">
    <citation type="submission" date="2021-03" db="EMBL/GenBank/DDBJ databases">
        <title>Whole genome shotgun sequence of Actinoplanes consettensis NBRC 14913.</title>
        <authorList>
            <person name="Komaki H."/>
            <person name="Tamura T."/>
        </authorList>
    </citation>
    <scope>NUCLEOTIDE SEQUENCE</scope>
    <source>
        <strain evidence="3">NBRC 14913</strain>
    </source>
</reference>
<sequence>MPDRPLTGIRVLDLTNVLAGPYCTYQLMLLGAEIVKIEVPGHGDLARRLGPDPSLNAAGIGASFLAQNSGKKSVELNLKEPAGQACFEDLVGEADVLLENFRAGVLARMGYPWERLRELNPGLVYCAITGFGQNGPMSQAPAYDQIIQGLSGMMSITGTPDTAPLRVGFPISDTVGGLTAALAVTAALTGRQRDGRGRFLDVSMLEASVSAMGWAVSNYLVSGAAPEPMGDQNATAAPSGTFETADGPLNIAANRQEQFATLCRLLERPELLTDPRFAERESRKQHRAALNHELNKSLAARPAHEWELLLSRAGVPAARILTVPQAVASDQLAARGFFTDVPFPEGTRPGTVRVSGNGVLFDGEPYTPGSPAPVLGQHNEDLPALLSRWRGARAASTPAASASAAPASTASASAAPASAAPASAAPASAAPASAAPASAAPASAAPASAGDR</sequence>
<dbReference type="Pfam" id="PF02515">
    <property type="entry name" value="CoA_transf_3"/>
    <property type="match status" value="1"/>
</dbReference>
<dbReference type="SUPFAM" id="SSF89796">
    <property type="entry name" value="CoA-transferase family III (CaiB/BaiF)"/>
    <property type="match status" value="1"/>
</dbReference>
<dbReference type="InterPro" id="IPR003673">
    <property type="entry name" value="CoA-Trfase_fam_III"/>
</dbReference>
<dbReference type="RefSeq" id="WP_213003328.1">
    <property type="nucleotide sequence ID" value="NZ_BAAATW010000015.1"/>
</dbReference>
<dbReference type="Proteomes" id="UP000680865">
    <property type="component" value="Unassembled WGS sequence"/>
</dbReference>
<dbReference type="AlphaFoldDB" id="A0A919VX77"/>
<evidence type="ECO:0000256" key="1">
    <source>
        <dbReference type="ARBA" id="ARBA00022679"/>
    </source>
</evidence>
<dbReference type="PANTHER" id="PTHR48207">
    <property type="entry name" value="SUCCINATE--HYDROXYMETHYLGLUTARATE COA-TRANSFERASE"/>
    <property type="match status" value="1"/>
</dbReference>
<comment type="caution">
    <text evidence="3">The sequence shown here is derived from an EMBL/GenBank/DDBJ whole genome shotgun (WGS) entry which is preliminary data.</text>
</comment>
<dbReference type="GO" id="GO:0008410">
    <property type="term" value="F:CoA-transferase activity"/>
    <property type="evidence" value="ECO:0007669"/>
    <property type="project" value="TreeGrafter"/>
</dbReference>
<dbReference type="Gene3D" id="3.30.1540.10">
    <property type="entry name" value="formyl-coa transferase, domain 3"/>
    <property type="match status" value="1"/>
</dbReference>
<dbReference type="Gene3D" id="3.40.50.10540">
    <property type="entry name" value="Crotonobetainyl-coa:carnitine coa-transferase, domain 1"/>
    <property type="match status" value="1"/>
</dbReference>
<protein>
    <submittedName>
        <fullName evidence="3">CoA transferase</fullName>
    </submittedName>
</protein>
<organism evidence="3 4">
    <name type="scientific">Winogradskya consettensis</name>
    <dbReference type="NCBI Taxonomy" id="113560"/>
    <lineage>
        <taxon>Bacteria</taxon>
        <taxon>Bacillati</taxon>
        <taxon>Actinomycetota</taxon>
        <taxon>Actinomycetes</taxon>
        <taxon>Micromonosporales</taxon>
        <taxon>Micromonosporaceae</taxon>
        <taxon>Winogradskya</taxon>
    </lineage>
</organism>
<dbReference type="EMBL" id="BOQP01000061">
    <property type="protein sequence ID" value="GIM84202.1"/>
    <property type="molecule type" value="Genomic_DNA"/>
</dbReference>
<dbReference type="InterPro" id="IPR044855">
    <property type="entry name" value="CoA-Trfase_III_dom3_sf"/>
</dbReference>
<name>A0A919VX77_9ACTN</name>
<keyword evidence="1 3" id="KW-0808">Transferase</keyword>
<gene>
    <name evidence="3" type="ORF">Aco04nite_90200</name>
</gene>
<keyword evidence="4" id="KW-1185">Reference proteome</keyword>
<dbReference type="InterPro" id="IPR050483">
    <property type="entry name" value="CoA-transferase_III_domain"/>
</dbReference>
<proteinExistence type="predicted"/>
<feature type="region of interest" description="Disordered" evidence="2">
    <location>
        <begin position="399"/>
        <end position="452"/>
    </location>
</feature>